<dbReference type="Pfam" id="PF13102">
    <property type="entry name" value="Phage_int_SAM_5"/>
    <property type="match status" value="1"/>
</dbReference>
<gene>
    <name evidence="5" type="ORF">TNO020_30010</name>
</gene>
<proteinExistence type="inferred from homology"/>
<dbReference type="InterPro" id="IPR010998">
    <property type="entry name" value="Integrase_recombinase_N"/>
</dbReference>
<keyword evidence="2" id="KW-0238">DNA-binding</keyword>
<dbReference type="PANTHER" id="PTHR30349:SF64">
    <property type="entry name" value="PROPHAGE INTEGRASE INTD-RELATED"/>
    <property type="match status" value="1"/>
</dbReference>
<keyword evidence="6" id="KW-1185">Reference proteome</keyword>
<dbReference type="SUPFAM" id="SSF56349">
    <property type="entry name" value="DNA breaking-rejoining enzymes"/>
    <property type="match status" value="1"/>
</dbReference>
<dbReference type="InterPro" id="IPR002104">
    <property type="entry name" value="Integrase_catalytic"/>
</dbReference>
<dbReference type="GO" id="GO:0015074">
    <property type="term" value="P:DNA integration"/>
    <property type="evidence" value="ECO:0007669"/>
    <property type="project" value="InterPro"/>
</dbReference>
<reference evidence="6" key="1">
    <citation type="submission" date="2017-11" db="EMBL/GenBank/DDBJ databases">
        <authorList>
            <person name="Duchaud E."/>
        </authorList>
    </citation>
    <scope>NUCLEOTIDE SEQUENCE [LARGE SCALE GENOMIC DNA]</scope>
    <source>
        <strain evidence="6">Tenacibaculum sp. TNO020</strain>
    </source>
</reference>
<evidence type="ECO:0000313" key="5">
    <source>
        <dbReference type="EMBL" id="SOS74767.1"/>
    </source>
</evidence>
<keyword evidence="3" id="KW-0233">DNA recombination</keyword>
<evidence type="ECO:0000256" key="3">
    <source>
        <dbReference type="ARBA" id="ARBA00023172"/>
    </source>
</evidence>
<dbReference type="GO" id="GO:0003677">
    <property type="term" value="F:DNA binding"/>
    <property type="evidence" value="ECO:0007669"/>
    <property type="project" value="UniProtKB-KW"/>
</dbReference>
<feature type="domain" description="Tyr recombinase" evidence="4">
    <location>
        <begin position="223"/>
        <end position="410"/>
    </location>
</feature>
<dbReference type="AlphaFoldDB" id="A0A2H1YIY8"/>
<organism evidence="5 6">
    <name type="scientific">Tenacibaculum piscium</name>
    <dbReference type="NCBI Taxonomy" id="1458515"/>
    <lineage>
        <taxon>Bacteria</taxon>
        <taxon>Pseudomonadati</taxon>
        <taxon>Bacteroidota</taxon>
        <taxon>Flavobacteriia</taxon>
        <taxon>Flavobacteriales</taxon>
        <taxon>Flavobacteriaceae</taxon>
        <taxon>Tenacibaculum</taxon>
    </lineage>
</organism>
<dbReference type="InterPro" id="IPR013762">
    <property type="entry name" value="Integrase-like_cat_sf"/>
</dbReference>
<dbReference type="Pfam" id="PF00589">
    <property type="entry name" value="Phage_integrase"/>
    <property type="match status" value="1"/>
</dbReference>
<name>A0A2H1YIY8_9FLAO</name>
<dbReference type="Gene3D" id="1.10.443.10">
    <property type="entry name" value="Intergrase catalytic core"/>
    <property type="match status" value="1"/>
</dbReference>
<evidence type="ECO:0000259" key="4">
    <source>
        <dbReference type="PROSITE" id="PS51898"/>
    </source>
</evidence>
<protein>
    <recommendedName>
        <fullName evidence="4">Tyr recombinase domain-containing protein</fullName>
    </recommendedName>
</protein>
<sequence length="429" mass="50240">MFVMKVKFFVRENYQNQKIYVRIWISKKLDESTSTGFKINKGDFSNTYQKLKNKSTIKNRTDINKKLSELSEYLTDSYNYTVANDNHFYKGWLKNNVDKFFNRVEDNDKYKKFLIDWIKYYVATETLNKQTGKPITDGTKRKNKSILNTLISFEKHLKRNIQLKEINYSFYKEFVSFCINKKGYTQNTTGTKIRGLKMWLNDANKRGFCNIDLSDFKGMTNETKDVYLTNTEINKIFEFNFNDNLRLLNARNLLIIGTRTGLRVSDIMRLSKKDITNDMITIKTQKTGATVVVPLHQQVKYILARNNGEFPKAISDQRFNDYIKEICSKVGITQIVEGGKQNPKTKRKEFGNFPKCELITSHTCRRSFATNLYSKIDNSTIMGITGHKTEKEFLKYIKVTSTKHADNLQKLYNQQEKENPTKTPLRLAK</sequence>
<dbReference type="InterPro" id="IPR011010">
    <property type="entry name" value="DNA_brk_join_enz"/>
</dbReference>
<dbReference type="GO" id="GO:0006310">
    <property type="term" value="P:DNA recombination"/>
    <property type="evidence" value="ECO:0007669"/>
    <property type="project" value="UniProtKB-KW"/>
</dbReference>
<dbReference type="PANTHER" id="PTHR30349">
    <property type="entry name" value="PHAGE INTEGRASE-RELATED"/>
    <property type="match status" value="1"/>
</dbReference>
<comment type="similarity">
    <text evidence="1">Belongs to the 'phage' integrase family.</text>
</comment>
<evidence type="ECO:0000256" key="2">
    <source>
        <dbReference type="ARBA" id="ARBA00023125"/>
    </source>
</evidence>
<dbReference type="Gene3D" id="1.10.150.130">
    <property type="match status" value="1"/>
</dbReference>
<dbReference type="PROSITE" id="PS51898">
    <property type="entry name" value="TYR_RECOMBINASE"/>
    <property type="match status" value="1"/>
</dbReference>
<accession>A0A2H1YIY8</accession>
<dbReference type="EMBL" id="OENF01000023">
    <property type="protein sequence ID" value="SOS74767.1"/>
    <property type="molecule type" value="Genomic_DNA"/>
</dbReference>
<evidence type="ECO:0000313" key="6">
    <source>
        <dbReference type="Proteomes" id="UP000234211"/>
    </source>
</evidence>
<dbReference type="InterPro" id="IPR025269">
    <property type="entry name" value="SAM-like_dom"/>
</dbReference>
<dbReference type="Proteomes" id="UP000234211">
    <property type="component" value="Unassembled WGS sequence"/>
</dbReference>
<dbReference type="InterPro" id="IPR050090">
    <property type="entry name" value="Tyrosine_recombinase_XerCD"/>
</dbReference>
<evidence type="ECO:0000256" key="1">
    <source>
        <dbReference type="ARBA" id="ARBA00008857"/>
    </source>
</evidence>